<dbReference type="STRING" id="44933.SAMN05660971_01143"/>
<dbReference type="EMBL" id="FRCA01000002">
    <property type="protein sequence ID" value="SHL68076.1"/>
    <property type="molecule type" value="Genomic_DNA"/>
</dbReference>
<sequence>MSGLSGILVAAMAMSPGSIQAMTLSEAVSRGLAINPSVMSAEAEARSVATEVDIARDSYWPSVSMSAGPENAVFGEIGYDVTATQVLYDWGRIAAQVDTASAEHRESLAALKVTSDEVALDIIELYLDVIAAQRRVAVVEEYLQRLDELAAMTQERDVSGYSDRSESERASLDLARAREQLSIERGSLSEAQRQLSVLLQRELLTTQEPVPHSDLLETLESPQVLDDAIAEAPALNRSQAGVVAAEAQLDESRAALKPQLNLEGSLLRREIGGQVEDDQVIALRVRMEPIQGLSNWRRAEAATQRVEASRYSHRATLMDLERTVSGLLEQRDVLMMRQDVLLQQVRSAEGVAATYREQFDAGLRDVADLLSIERERFEAARQSVDLKVELYRLQYQAASQLGMLDAVMPGIPAHMAGGRNE</sequence>
<evidence type="ECO:0000256" key="7">
    <source>
        <dbReference type="ARBA" id="ARBA00023237"/>
    </source>
</evidence>
<evidence type="ECO:0000313" key="11">
    <source>
        <dbReference type="Proteomes" id="UP000184123"/>
    </source>
</evidence>
<dbReference type="GO" id="GO:0015288">
    <property type="term" value="F:porin activity"/>
    <property type="evidence" value="ECO:0007669"/>
    <property type="project" value="TreeGrafter"/>
</dbReference>
<dbReference type="GO" id="GO:1990281">
    <property type="term" value="C:efflux pump complex"/>
    <property type="evidence" value="ECO:0007669"/>
    <property type="project" value="TreeGrafter"/>
</dbReference>
<evidence type="ECO:0000256" key="6">
    <source>
        <dbReference type="ARBA" id="ARBA00023136"/>
    </source>
</evidence>
<dbReference type="InterPro" id="IPR051906">
    <property type="entry name" value="TolC-like"/>
</dbReference>
<reference evidence="10 11" key="1">
    <citation type="submission" date="2016-11" db="EMBL/GenBank/DDBJ databases">
        <authorList>
            <person name="Jaros S."/>
            <person name="Januszkiewicz K."/>
            <person name="Wedrychowicz H."/>
        </authorList>
    </citation>
    <scope>NUCLEOTIDE SEQUENCE [LARGE SCALE GENOMIC DNA]</scope>
    <source>
        <strain evidence="10 11">DSM 4740</strain>
    </source>
</reference>
<evidence type="ECO:0000313" key="10">
    <source>
        <dbReference type="EMBL" id="SHL68076.1"/>
    </source>
</evidence>
<accession>A0A1M7CLF7</accession>
<name>A0A1M7CLF7_9GAMM</name>
<keyword evidence="5" id="KW-0812">Transmembrane</keyword>
<evidence type="ECO:0000313" key="12">
    <source>
        <dbReference type="Proteomes" id="UP000321726"/>
    </source>
</evidence>
<dbReference type="Proteomes" id="UP000321726">
    <property type="component" value="Unassembled WGS sequence"/>
</dbReference>
<feature type="chain" id="PRO_5012771114" evidence="8">
    <location>
        <begin position="22"/>
        <end position="421"/>
    </location>
</feature>
<evidence type="ECO:0000256" key="8">
    <source>
        <dbReference type="SAM" id="SignalP"/>
    </source>
</evidence>
<dbReference type="GO" id="GO:0015562">
    <property type="term" value="F:efflux transmembrane transporter activity"/>
    <property type="evidence" value="ECO:0007669"/>
    <property type="project" value="InterPro"/>
</dbReference>
<organism evidence="10 11">
    <name type="scientific">Halomonas cupida</name>
    <dbReference type="NCBI Taxonomy" id="44933"/>
    <lineage>
        <taxon>Bacteria</taxon>
        <taxon>Pseudomonadati</taxon>
        <taxon>Pseudomonadota</taxon>
        <taxon>Gammaproteobacteria</taxon>
        <taxon>Oceanospirillales</taxon>
        <taxon>Halomonadaceae</taxon>
        <taxon>Halomonas</taxon>
    </lineage>
</organism>
<comment type="similarity">
    <text evidence="2">Belongs to the outer membrane factor (OMF) (TC 1.B.17) family.</text>
</comment>
<dbReference type="AlphaFoldDB" id="A0A1M7CLF7"/>
<reference evidence="9 12" key="2">
    <citation type="submission" date="2019-07" db="EMBL/GenBank/DDBJ databases">
        <title>Whole genome shotgun sequence of Halomonas cupida NBRC 102219.</title>
        <authorList>
            <person name="Hosoyama A."/>
            <person name="Uohara A."/>
            <person name="Ohji S."/>
            <person name="Ichikawa N."/>
        </authorList>
    </citation>
    <scope>NUCLEOTIDE SEQUENCE [LARGE SCALE GENOMIC DNA]</scope>
    <source>
        <strain evidence="9 12">NBRC 102219</strain>
    </source>
</reference>
<dbReference type="InterPro" id="IPR003423">
    <property type="entry name" value="OMP_efflux"/>
</dbReference>
<comment type="subcellular location">
    <subcellularLocation>
        <location evidence="1">Cell outer membrane</location>
    </subcellularLocation>
</comment>
<proteinExistence type="inferred from homology"/>
<dbReference type="Proteomes" id="UP000184123">
    <property type="component" value="Unassembled WGS sequence"/>
</dbReference>
<keyword evidence="6" id="KW-0472">Membrane</keyword>
<feature type="signal peptide" evidence="8">
    <location>
        <begin position="1"/>
        <end position="21"/>
    </location>
</feature>
<keyword evidence="12" id="KW-1185">Reference proteome</keyword>
<gene>
    <name evidence="9" type="ORF">HCU01_40930</name>
    <name evidence="10" type="ORF">SAMN05660971_01143</name>
</gene>
<keyword evidence="3" id="KW-0813">Transport</keyword>
<dbReference type="SUPFAM" id="SSF56954">
    <property type="entry name" value="Outer membrane efflux proteins (OEP)"/>
    <property type="match status" value="1"/>
</dbReference>
<keyword evidence="7" id="KW-0998">Cell outer membrane</keyword>
<evidence type="ECO:0000256" key="2">
    <source>
        <dbReference type="ARBA" id="ARBA00007613"/>
    </source>
</evidence>
<dbReference type="PANTHER" id="PTHR30026">
    <property type="entry name" value="OUTER MEMBRANE PROTEIN TOLC"/>
    <property type="match status" value="1"/>
</dbReference>
<evidence type="ECO:0000256" key="4">
    <source>
        <dbReference type="ARBA" id="ARBA00022452"/>
    </source>
</evidence>
<dbReference type="Gene3D" id="1.20.1600.10">
    <property type="entry name" value="Outer membrane efflux proteins (OEP)"/>
    <property type="match status" value="1"/>
</dbReference>
<dbReference type="Pfam" id="PF02321">
    <property type="entry name" value="OEP"/>
    <property type="match status" value="2"/>
</dbReference>
<dbReference type="PANTHER" id="PTHR30026:SF22">
    <property type="entry name" value="OUTER MEMBRANE EFFLUX PROTEIN"/>
    <property type="match status" value="1"/>
</dbReference>
<protein>
    <submittedName>
        <fullName evidence="10">Outer membrane protein, adhesin transport system</fullName>
    </submittedName>
</protein>
<dbReference type="EMBL" id="BJXU01000190">
    <property type="protein sequence ID" value="GEN26144.1"/>
    <property type="molecule type" value="Genomic_DNA"/>
</dbReference>
<evidence type="ECO:0000313" key="9">
    <source>
        <dbReference type="EMBL" id="GEN26144.1"/>
    </source>
</evidence>
<keyword evidence="4" id="KW-1134">Transmembrane beta strand</keyword>
<evidence type="ECO:0000256" key="1">
    <source>
        <dbReference type="ARBA" id="ARBA00004442"/>
    </source>
</evidence>
<dbReference type="GO" id="GO:0009279">
    <property type="term" value="C:cell outer membrane"/>
    <property type="evidence" value="ECO:0007669"/>
    <property type="project" value="UniProtKB-SubCell"/>
</dbReference>
<evidence type="ECO:0000256" key="3">
    <source>
        <dbReference type="ARBA" id="ARBA00022448"/>
    </source>
</evidence>
<keyword evidence="8" id="KW-0732">Signal</keyword>
<evidence type="ECO:0000256" key="5">
    <source>
        <dbReference type="ARBA" id="ARBA00022692"/>
    </source>
</evidence>